<accession>V9W0K7</accession>
<organism evidence="1 2">
    <name type="scientific">Leisingera methylohalidivorans DSM 14336</name>
    <dbReference type="NCBI Taxonomy" id="999552"/>
    <lineage>
        <taxon>Bacteria</taxon>
        <taxon>Pseudomonadati</taxon>
        <taxon>Pseudomonadota</taxon>
        <taxon>Alphaproteobacteria</taxon>
        <taxon>Rhodobacterales</taxon>
        <taxon>Roseobacteraceae</taxon>
        <taxon>Leisingera</taxon>
    </lineage>
</organism>
<dbReference type="RefSeq" id="WP_024091295.1">
    <property type="nucleotide sequence ID" value="NC_023135.1"/>
</dbReference>
<name>V9W0K7_9RHOB</name>
<sequence>MTSPGDLSSCSSAIQLLITGTAVSGSPLRIVQLQCSGSLQLPLCEALANGLQKTFPDAAITAADRQQAGADLTLRFVEQSQAADWVSGSLAWQHSDGRSGQGPVIEQSVMDGPLTADDLSDFAGQLLQHTELPL</sequence>
<dbReference type="AlphaFoldDB" id="V9W0K7"/>
<dbReference type="PATRIC" id="fig|999552.6.peg.3100"/>
<dbReference type="Proteomes" id="UP000018780">
    <property type="component" value="Chromosome"/>
</dbReference>
<dbReference type="KEGG" id="lmd:METH_15500"/>
<evidence type="ECO:0000313" key="1">
    <source>
        <dbReference type="EMBL" id="AHD03170.1"/>
    </source>
</evidence>
<dbReference type="STRING" id="999552.METH_15500"/>
<gene>
    <name evidence="1" type="ORF">METH_15500</name>
</gene>
<proteinExistence type="predicted"/>
<dbReference type="EMBL" id="CP006773">
    <property type="protein sequence ID" value="AHD03170.1"/>
    <property type="molecule type" value="Genomic_DNA"/>
</dbReference>
<protein>
    <submittedName>
        <fullName evidence="1">Uncharacterized protein</fullName>
    </submittedName>
</protein>
<evidence type="ECO:0000313" key="2">
    <source>
        <dbReference type="Proteomes" id="UP000018780"/>
    </source>
</evidence>
<keyword evidence="2" id="KW-1185">Reference proteome</keyword>
<dbReference type="OrthoDB" id="7854337at2"/>
<reference evidence="1 2" key="1">
    <citation type="submission" date="2013-09" db="EMBL/GenBank/DDBJ databases">
        <authorList>
            <consortium name="DOE Joint Genome Institute"/>
            <person name="Klenk H.-P."/>
            <person name="Huntemann M."/>
            <person name="Han J."/>
            <person name="Chen A."/>
            <person name="Kyrpides N."/>
            <person name="Mavromatis K."/>
            <person name="Markowitz V."/>
            <person name="Palaniappan K."/>
            <person name="Ivanova N."/>
            <person name="Schaumberg A."/>
            <person name="Pati A."/>
            <person name="Liolios K."/>
            <person name="Nordberg H.P."/>
            <person name="Cantor M.N."/>
            <person name="Hua S.X."/>
            <person name="Woyke T."/>
        </authorList>
    </citation>
    <scope>NUCLEOTIDE SEQUENCE [LARGE SCALE GENOMIC DNA]</scope>
    <source>
        <strain evidence="1 2">DSM 14336</strain>
    </source>
</reference>
<dbReference type="HOGENOM" id="CLU_1893596_0_0_5"/>